<reference evidence="5 6" key="1">
    <citation type="submission" date="2016-08" db="EMBL/GenBank/DDBJ databases">
        <title>Genomes of anaerobic fungi encode conserved fungal cellulosomes for biomass hydrolysis.</title>
        <authorList>
            <consortium name="DOE Joint Genome Institute"/>
            <person name="Haitjema C.H."/>
            <person name="Gilmore S.P."/>
            <person name="Henske J.K."/>
            <person name="Solomon K.V."/>
            <person name="De Groot R."/>
            <person name="Kuo A."/>
            <person name="Mondo S.J."/>
            <person name="Salamov A.A."/>
            <person name="Labutti K."/>
            <person name="Zhao Z."/>
            <person name="Chiniquy J."/>
            <person name="Barry K."/>
            <person name="Brewer H.M."/>
            <person name="Purvine S.O."/>
            <person name="Wright A.T."/>
            <person name="Boxma B."/>
            <person name="Van Alen T."/>
            <person name="Hackstein J.H."/>
            <person name="Baker S.E."/>
            <person name="Grigoriev I.V."/>
            <person name="O'Malley M.A."/>
        </authorList>
    </citation>
    <scope>NUCLEOTIDE SEQUENCE [LARGE SCALE GENOMIC DNA]</scope>
    <source>
        <strain evidence="6">finn</strain>
    </source>
</reference>
<keyword evidence="3" id="KW-0041">Annexin</keyword>
<dbReference type="Pfam" id="PF00191">
    <property type="entry name" value="Annexin"/>
    <property type="match status" value="3"/>
</dbReference>
<evidence type="ECO:0000313" key="5">
    <source>
        <dbReference type="EMBL" id="ORX47337.1"/>
    </source>
</evidence>
<gene>
    <name evidence="5" type="ORF">BCR36DRAFT_355959</name>
</gene>
<comment type="similarity">
    <text evidence="1">Belongs to the annexin family.</text>
</comment>
<dbReference type="OrthoDB" id="2134400at2759"/>
<dbReference type="PRINTS" id="PR00196">
    <property type="entry name" value="ANNEXIN"/>
</dbReference>
<reference evidence="5 6" key="2">
    <citation type="submission" date="2016-08" db="EMBL/GenBank/DDBJ databases">
        <title>Pervasive Adenine N6-methylation of Active Genes in Fungi.</title>
        <authorList>
            <consortium name="DOE Joint Genome Institute"/>
            <person name="Mondo S.J."/>
            <person name="Dannebaum R.O."/>
            <person name="Kuo R.C."/>
            <person name="Labutti K."/>
            <person name="Haridas S."/>
            <person name="Kuo A."/>
            <person name="Salamov A."/>
            <person name="Ahrendt S.R."/>
            <person name="Lipzen A."/>
            <person name="Sullivan W."/>
            <person name="Andreopoulos W.B."/>
            <person name="Clum A."/>
            <person name="Lindquist E."/>
            <person name="Daum C."/>
            <person name="Ramamoorthy G.K."/>
            <person name="Gryganskyi A."/>
            <person name="Culley D."/>
            <person name="Magnuson J.K."/>
            <person name="James T.Y."/>
            <person name="O'Malley M.A."/>
            <person name="Stajich J.E."/>
            <person name="Spatafora J.W."/>
            <person name="Visel A."/>
            <person name="Grigoriev I.V."/>
        </authorList>
    </citation>
    <scope>NUCLEOTIDE SEQUENCE [LARGE SCALE GENOMIC DNA]</scope>
    <source>
        <strain evidence="6">finn</strain>
    </source>
</reference>
<keyword evidence="2" id="KW-0677">Repeat</keyword>
<name>A0A1Y1V4T5_9FUNG</name>
<dbReference type="STRING" id="1754191.A0A1Y1V4T5"/>
<dbReference type="GO" id="GO:0005509">
    <property type="term" value="F:calcium ion binding"/>
    <property type="evidence" value="ECO:0007669"/>
    <property type="project" value="InterPro"/>
</dbReference>
<dbReference type="PANTHER" id="PTHR10502">
    <property type="entry name" value="ANNEXIN"/>
    <property type="match status" value="1"/>
</dbReference>
<feature type="compositionally biased region" description="Basic and acidic residues" evidence="4">
    <location>
        <begin position="325"/>
        <end position="334"/>
    </location>
</feature>
<dbReference type="SMART" id="SM00335">
    <property type="entry name" value="ANX"/>
    <property type="match status" value="3"/>
</dbReference>
<dbReference type="InterPro" id="IPR018502">
    <property type="entry name" value="Annexin_repeat"/>
</dbReference>
<keyword evidence="6" id="KW-1185">Reference proteome</keyword>
<dbReference type="PANTHER" id="PTHR10502:SF102">
    <property type="entry name" value="ANNEXIN B11"/>
    <property type="match status" value="1"/>
</dbReference>
<evidence type="ECO:0000256" key="4">
    <source>
        <dbReference type="SAM" id="MobiDB-lite"/>
    </source>
</evidence>
<dbReference type="GO" id="GO:0005886">
    <property type="term" value="C:plasma membrane"/>
    <property type="evidence" value="ECO:0007669"/>
    <property type="project" value="TreeGrafter"/>
</dbReference>
<evidence type="ECO:0000256" key="1">
    <source>
        <dbReference type="ARBA" id="ARBA00007831"/>
    </source>
</evidence>
<organism evidence="5 6">
    <name type="scientific">Piromyces finnis</name>
    <dbReference type="NCBI Taxonomy" id="1754191"/>
    <lineage>
        <taxon>Eukaryota</taxon>
        <taxon>Fungi</taxon>
        <taxon>Fungi incertae sedis</taxon>
        <taxon>Chytridiomycota</taxon>
        <taxon>Chytridiomycota incertae sedis</taxon>
        <taxon>Neocallimastigomycetes</taxon>
        <taxon>Neocallimastigales</taxon>
        <taxon>Neocallimastigaceae</taxon>
        <taxon>Piromyces</taxon>
    </lineage>
</organism>
<dbReference type="GO" id="GO:0005544">
    <property type="term" value="F:calcium-dependent phospholipid binding"/>
    <property type="evidence" value="ECO:0007669"/>
    <property type="project" value="InterPro"/>
</dbReference>
<accession>A0A1Y1V4T5</accession>
<evidence type="ECO:0000256" key="3">
    <source>
        <dbReference type="ARBA" id="ARBA00023216"/>
    </source>
</evidence>
<dbReference type="EMBL" id="MCFH01000031">
    <property type="protein sequence ID" value="ORX47337.1"/>
    <property type="molecule type" value="Genomic_DNA"/>
</dbReference>
<dbReference type="PROSITE" id="PS51897">
    <property type="entry name" value="ANNEXIN_2"/>
    <property type="match status" value="3"/>
</dbReference>
<dbReference type="SUPFAM" id="SSF47874">
    <property type="entry name" value="Annexin"/>
    <property type="match status" value="1"/>
</dbReference>
<dbReference type="Proteomes" id="UP000193719">
    <property type="component" value="Unassembled WGS sequence"/>
</dbReference>
<comment type="caution">
    <text evidence="5">The sequence shown here is derived from an EMBL/GenBank/DDBJ whole genome shotgun (WGS) entry which is preliminary data.</text>
</comment>
<dbReference type="GO" id="GO:0001786">
    <property type="term" value="F:phosphatidylserine binding"/>
    <property type="evidence" value="ECO:0007669"/>
    <property type="project" value="TreeGrafter"/>
</dbReference>
<dbReference type="InterPro" id="IPR001464">
    <property type="entry name" value="Annexin"/>
</dbReference>
<dbReference type="AlphaFoldDB" id="A0A1Y1V4T5"/>
<protein>
    <submittedName>
        <fullName evidence="5">Annexin</fullName>
    </submittedName>
</protein>
<feature type="compositionally biased region" description="Acidic residues" evidence="4">
    <location>
        <begin position="339"/>
        <end position="349"/>
    </location>
</feature>
<dbReference type="InterPro" id="IPR037104">
    <property type="entry name" value="Annexin_sf"/>
</dbReference>
<dbReference type="Gene3D" id="1.10.220.10">
    <property type="entry name" value="Annexin"/>
    <property type="match status" value="3"/>
</dbReference>
<proteinExistence type="inferred from homology"/>
<sequence>MSNIYLTQDEVNNTIEEIRATMKGLGTDEKKLLRILGTKTPKQMSQIMSRYLNNYGHTLYQHISSEVHGSFGNICRGVSLPIIEFDCDLLREACKKTFTANYTYITEVLVGRTNHDIKAIKSFYEDKYNEKVEDIINRKCYGDMKKLYLTCLEANREETKEYTEEDIIEDVNTLYQATEARWNASEKVVIDILCRRQFQHLRNVFYAYQNKYKKPFTSVVEKKFIGPIEKNFLILIKSAMNRYQYIAEQFNIAINTTSVQHTKLIRYTIRYRTPAILELIKDSYNNNYTRTFGEELNNAIFIDDRTKEMILLLLNEKKIKINKKEEDNGKEKSRGIPNEDSDSNDEDIIDDRIENIKENNDNETIKIVQDEDIYPKIQQTKEE</sequence>
<evidence type="ECO:0000256" key="2">
    <source>
        <dbReference type="ARBA" id="ARBA00022737"/>
    </source>
</evidence>
<feature type="region of interest" description="Disordered" evidence="4">
    <location>
        <begin position="325"/>
        <end position="350"/>
    </location>
</feature>
<evidence type="ECO:0000313" key="6">
    <source>
        <dbReference type="Proteomes" id="UP000193719"/>
    </source>
</evidence>
<dbReference type="GO" id="GO:0005737">
    <property type="term" value="C:cytoplasm"/>
    <property type="evidence" value="ECO:0007669"/>
    <property type="project" value="TreeGrafter"/>
</dbReference>